<dbReference type="PRINTS" id="PR00625">
    <property type="entry name" value="JDOMAIN"/>
</dbReference>
<keyword evidence="4 9" id="KW-0677">Repeat</keyword>
<comment type="similarity">
    <text evidence="9">Belongs to the DnaJ family.</text>
</comment>
<comment type="cofactor">
    <cofactor evidence="9">
        <name>Zn(2+)</name>
        <dbReference type="ChEBI" id="CHEBI:29105"/>
    </cofactor>
    <text evidence="9">Binds 2 Zn(2+) ions per monomer.</text>
</comment>
<dbReference type="Pfam" id="PF01556">
    <property type="entry name" value="DnaJ_C"/>
    <property type="match status" value="1"/>
</dbReference>
<feature type="binding site" evidence="9">
    <location>
        <position position="150"/>
    </location>
    <ligand>
        <name>Zn(2+)</name>
        <dbReference type="ChEBI" id="CHEBI:29105"/>
        <label>1</label>
    </ligand>
</feature>
<feature type="binding site" evidence="9">
    <location>
        <position position="203"/>
    </location>
    <ligand>
        <name>Zn(2+)</name>
        <dbReference type="ChEBI" id="CHEBI:29105"/>
        <label>1</label>
    </ligand>
</feature>
<evidence type="ECO:0000259" key="11">
    <source>
        <dbReference type="PROSITE" id="PS50076"/>
    </source>
</evidence>
<dbReference type="Pfam" id="PF00226">
    <property type="entry name" value="DnaJ"/>
    <property type="match status" value="1"/>
</dbReference>
<dbReference type="InterPro" id="IPR036869">
    <property type="entry name" value="J_dom_sf"/>
</dbReference>
<gene>
    <name evidence="9 13" type="primary">dnaJ</name>
    <name evidence="13" type="ORF">M0M42_04370</name>
</gene>
<dbReference type="PROSITE" id="PS50076">
    <property type="entry name" value="DNAJ_2"/>
    <property type="match status" value="1"/>
</dbReference>
<proteinExistence type="inferred from homology"/>
<evidence type="ECO:0000256" key="7">
    <source>
        <dbReference type="ARBA" id="ARBA00023016"/>
    </source>
</evidence>
<evidence type="ECO:0000256" key="3">
    <source>
        <dbReference type="ARBA" id="ARBA00022723"/>
    </source>
</evidence>
<dbReference type="SUPFAM" id="SSF57938">
    <property type="entry name" value="DnaJ/Hsp40 cysteine-rich domain"/>
    <property type="match status" value="1"/>
</dbReference>
<dbReference type="NCBIfam" id="TIGR02349">
    <property type="entry name" value="DnaJ_bact"/>
    <property type="match status" value="1"/>
</dbReference>
<dbReference type="Gene3D" id="1.10.287.110">
    <property type="entry name" value="DnaJ domain"/>
    <property type="match status" value="1"/>
</dbReference>
<dbReference type="InterPro" id="IPR018253">
    <property type="entry name" value="DnaJ_domain_CS"/>
</dbReference>
<feature type="repeat" description="CXXCXGXG motif" evidence="9">
    <location>
        <begin position="164"/>
        <end position="171"/>
    </location>
</feature>
<feature type="domain" description="CR-type" evidence="12">
    <location>
        <begin position="134"/>
        <end position="212"/>
    </location>
</feature>
<evidence type="ECO:0000256" key="2">
    <source>
        <dbReference type="ARBA" id="ARBA00022705"/>
    </source>
</evidence>
<keyword evidence="8 9" id="KW-0143">Chaperone</keyword>
<keyword evidence="3 9" id="KW-0479">Metal-binding</keyword>
<dbReference type="PANTHER" id="PTHR43096:SF48">
    <property type="entry name" value="CHAPERONE PROTEIN DNAJ"/>
    <property type="match status" value="1"/>
</dbReference>
<evidence type="ECO:0000256" key="4">
    <source>
        <dbReference type="ARBA" id="ARBA00022737"/>
    </source>
</evidence>
<comment type="domain">
    <text evidence="9">The J domain is necessary and sufficient to stimulate DnaK ATPase activity. Zinc center 1 plays an important role in the autonomous, DnaK-independent chaperone activity of DnaJ. Zinc center 2 is essential for interaction with DnaK and for DnaJ activity.</text>
</comment>
<feature type="binding site" evidence="9">
    <location>
        <position position="164"/>
    </location>
    <ligand>
        <name>Zn(2+)</name>
        <dbReference type="ChEBI" id="CHEBI:29105"/>
        <label>2</label>
    </ligand>
</feature>
<dbReference type="InterPro" id="IPR001305">
    <property type="entry name" value="HSP_DnaJ_Cys-rich_dom"/>
</dbReference>
<dbReference type="PANTHER" id="PTHR43096">
    <property type="entry name" value="DNAJ HOMOLOG 1, MITOCHONDRIAL-RELATED"/>
    <property type="match status" value="1"/>
</dbReference>
<feature type="binding site" evidence="9">
    <location>
        <position position="200"/>
    </location>
    <ligand>
        <name>Zn(2+)</name>
        <dbReference type="ChEBI" id="CHEBI:29105"/>
        <label>1</label>
    </ligand>
</feature>
<evidence type="ECO:0000256" key="10">
    <source>
        <dbReference type="PROSITE-ProRule" id="PRU00546"/>
    </source>
</evidence>
<keyword evidence="6 9" id="KW-0862">Zinc</keyword>
<dbReference type="CDD" id="cd10719">
    <property type="entry name" value="DnaJ_zf"/>
    <property type="match status" value="1"/>
</dbReference>
<feature type="binding site" evidence="9">
    <location>
        <position position="167"/>
    </location>
    <ligand>
        <name>Zn(2+)</name>
        <dbReference type="ChEBI" id="CHEBI:29105"/>
        <label>2</label>
    </ligand>
</feature>
<evidence type="ECO:0000256" key="9">
    <source>
        <dbReference type="HAMAP-Rule" id="MF_01152"/>
    </source>
</evidence>
<dbReference type="NCBIfam" id="NF008035">
    <property type="entry name" value="PRK10767.1"/>
    <property type="match status" value="1"/>
</dbReference>
<dbReference type="HAMAP" id="MF_01152">
    <property type="entry name" value="DnaJ"/>
    <property type="match status" value="1"/>
</dbReference>
<dbReference type="Pfam" id="PF00684">
    <property type="entry name" value="DnaJ_CXXCXGXG"/>
    <property type="match status" value="1"/>
</dbReference>
<keyword evidence="5 9" id="KW-0863">Zinc-finger</keyword>
<comment type="subunit">
    <text evidence="9">Homodimer.</text>
</comment>
<evidence type="ECO:0000256" key="5">
    <source>
        <dbReference type="ARBA" id="ARBA00022771"/>
    </source>
</evidence>
<dbReference type="EMBL" id="CP096208">
    <property type="protein sequence ID" value="UPQ83648.1"/>
    <property type="molecule type" value="Genomic_DNA"/>
</dbReference>
<evidence type="ECO:0000313" key="13">
    <source>
        <dbReference type="EMBL" id="UPQ83648.1"/>
    </source>
</evidence>
<keyword evidence="2 9" id="KW-0235">DNA replication</keyword>
<feature type="repeat" description="CXXCXGXG motif" evidence="9">
    <location>
        <begin position="200"/>
        <end position="207"/>
    </location>
</feature>
<dbReference type="InterPro" id="IPR036410">
    <property type="entry name" value="HSP_DnaJ_Cys-rich_dom_sf"/>
</dbReference>
<feature type="repeat" description="CXXCXGXG motif" evidence="9">
    <location>
        <begin position="186"/>
        <end position="193"/>
    </location>
</feature>
<feature type="binding site" evidence="9">
    <location>
        <position position="189"/>
    </location>
    <ligand>
        <name>Zn(2+)</name>
        <dbReference type="ChEBI" id="CHEBI:29105"/>
        <label>2</label>
    </ligand>
</feature>
<protein>
    <recommendedName>
        <fullName evidence="9">Chaperone protein DnaJ</fullName>
    </recommendedName>
</protein>
<name>A0ABY4KVR5_9PSED</name>
<sequence>MAKRDYYEVLGVERGASEAELKKAYRRLAMKHHPDRNPGDKAAEDAFKEANEAYEVLSDAGKRQAYDQYGHAGVDPQMGAGAGGAYGGANFSDIFGDVFSDFFAGGRGSSRGGAQRGSDLRYTLELDLEEAVRGTTVTIRVPTLAECKTCDGSGAKKGTSPVTCTTCGGIGQVRMQQGFFSVQQTCPRCHGSGKMISDPCGSCHGQGRVEEQKTLSVKVPPGVDTGDRIRLTGEGEAGAQGGPAGDLYVVVNVREHPIFQRDGKHLYCEVPISFADAALGGELEVPTLDGRVKLKIPEGTQTGKQFRLRGKGVAPVRGGAAGDLLCRVAVETPVNLGKRQRELLDEFRKTLQSDSSHSPKASGWFEGMKRFFGDL</sequence>
<dbReference type="InterPro" id="IPR012724">
    <property type="entry name" value="DnaJ"/>
</dbReference>
<comment type="subcellular location">
    <subcellularLocation>
        <location evidence="9">Cytoplasm</location>
    </subcellularLocation>
</comment>
<dbReference type="SUPFAM" id="SSF49493">
    <property type="entry name" value="HSP40/DnaJ peptide-binding domain"/>
    <property type="match status" value="2"/>
</dbReference>
<feature type="domain" description="J" evidence="11">
    <location>
        <begin position="5"/>
        <end position="70"/>
    </location>
</feature>
<organism evidence="13 14">
    <name type="scientific">Pseudomonas knackmussii</name>
    <dbReference type="NCBI Taxonomy" id="65741"/>
    <lineage>
        <taxon>Bacteria</taxon>
        <taxon>Pseudomonadati</taxon>
        <taxon>Pseudomonadota</taxon>
        <taxon>Gammaproteobacteria</taxon>
        <taxon>Pseudomonadales</taxon>
        <taxon>Pseudomonadaceae</taxon>
        <taxon>Pseudomonas</taxon>
    </lineage>
</organism>
<feature type="zinc finger region" description="CR-type" evidence="10">
    <location>
        <begin position="134"/>
        <end position="212"/>
    </location>
</feature>
<dbReference type="SUPFAM" id="SSF46565">
    <property type="entry name" value="Chaperone J-domain"/>
    <property type="match status" value="1"/>
</dbReference>
<dbReference type="InterPro" id="IPR008971">
    <property type="entry name" value="HSP40/DnaJ_pept-bd"/>
</dbReference>
<keyword evidence="1 9" id="KW-0963">Cytoplasm</keyword>
<evidence type="ECO:0000256" key="6">
    <source>
        <dbReference type="ARBA" id="ARBA00022833"/>
    </source>
</evidence>
<dbReference type="InterPro" id="IPR002939">
    <property type="entry name" value="DnaJ_C"/>
</dbReference>
<evidence type="ECO:0000256" key="1">
    <source>
        <dbReference type="ARBA" id="ARBA00022490"/>
    </source>
</evidence>
<feature type="binding site" evidence="9">
    <location>
        <position position="147"/>
    </location>
    <ligand>
        <name>Zn(2+)</name>
        <dbReference type="ChEBI" id="CHEBI:29105"/>
        <label>1</label>
    </ligand>
</feature>
<evidence type="ECO:0000313" key="14">
    <source>
        <dbReference type="Proteomes" id="UP000831189"/>
    </source>
</evidence>
<reference evidence="13 14" key="1">
    <citation type="submission" date="2022-04" db="EMBL/GenBank/DDBJ databases">
        <title>Pseudomonas knackmussii B09-2.</title>
        <authorList>
            <person name="Deng Y."/>
        </authorList>
    </citation>
    <scope>NUCLEOTIDE SEQUENCE [LARGE SCALE GENOMIC DNA]</scope>
    <source>
        <strain evidence="13 14">B09-2</strain>
    </source>
</reference>
<keyword evidence="13" id="KW-0560">Oxidoreductase</keyword>
<feature type="binding site" evidence="9">
    <location>
        <position position="186"/>
    </location>
    <ligand>
        <name>Zn(2+)</name>
        <dbReference type="ChEBI" id="CHEBI:29105"/>
        <label>2</label>
    </ligand>
</feature>
<dbReference type="Gene3D" id="2.60.260.20">
    <property type="entry name" value="Urease metallochaperone UreE, N-terminal domain"/>
    <property type="match status" value="2"/>
</dbReference>
<dbReference type="Gene3D" id="2.10.230.10">
    <property type="entry name" value="Heat shock protein DnaJ, cysteine-rich domain"/>
    <property type="match status" value="1"/>
</dbReference>
<comment type="function">
    <text evidence="9">Participates actively in the response to hyperosmotic and heat shock by preventing the aggregation of stress-denatured proteins and by disaggregating proteins, also in an autonomous, DnaK-independent fashion. Unfolded proteins bind initially to DnaJ; upon interaction with the DnaJ-bound protein, DnaK hydrolyzes its bound ATP, resulting in the formation of a stable complex. GrpE releases ADP from DnaK; ATP binding to DnaK triggers the release of the substrate protein, thus completing the reaction cycle. Several rounds of ATP-dependent interactions between DnaJ, DnaK and GrpE are required for fully efficient folding. Also involved, together with DnaK and GrpE, in the DNA replication of plasmids through activation of initiation proteins.</text>
</comment>
<dbReference type="PROSITE" id="PS00636">
    <property type="entry name" value="DNAJ_1"/>
    <property type="match status" value="1"/>
</dbReference>
<dbReference type="Proteomes" id="UP000831189">
    <property type="component" value="Chromosome"/>
</dbReference>
<dbReference type="GO" id="GO:0016491">
    <property type="term" value="F:oxidoreductase activity"/>
    <property type="evidence" value="ECO:0007669"/>
    <property type="project" value="UniProtKB-KW"/>
</dbReference>
<keyword evidence="14" id="KW-1185">Reference proteome</keyword>
<dbReference type="CDD" id="cd10747">
    <property type="entry name" value="DnaJ_C"/>
    <property type="match status" value="1"/>
</dbReference>
<dbReference type="CDD" id="cd06257">
    <property type="entry name" value="DnaJ"/>
    <property type="match status" value="1"/>
</dbReference>
<evidence type="ECO:0000256" key="8">
    <source>
        <dbReference type="ARBA" id="ARBA00023186"/>
    </source>
</evidence>
<accession>A0ABY4KVR5</accession>
<feature type="repeat" description="CXXCXGXG motif" evidence="9">
    <location>
        <begin position="147"/>
        <end position="154"/>
    </location>
</feature>
<dbReference type="PROSITE" id="PS51188">
    <property type="entry name" value="ZF_CR"/>
    <property type="match status" value="1"/>
</dbReference>
<dbReference type="InterPro" id="IPR001623">
    <property type="entry name" value="DnaJ_domain"/>
</dbReference>
<evidence type="ECO:0000259" key="12">
    <source>
        <dbReference type="PROSITE" id="PS51188"/>
    </source>
</evidence>
<dbReference type="SMART" id="SM00271">
    <property type="entry name" value="DnaJ"/>
    <property type="match status" value="1"/>
</dbReference>
<keyword evidence="7 9" id="KW-0346">Stress response</keyword>